<sequence length="80" mass="8590">MITKSILFRLVTVEEASLVSGGYYNKSQPEFGLTSTGETTTGKIMNADGNGKDVTIYESKSSSSKKDEVPYSAMALSPFP</sequence>
<feature type="region of interest" description="Disordered" evidence="1">
    <location>
        <begin position="56"/>
        <end position="80"/>
    </location>
</feature>
<evidence type="ECO:0000256" key="1">
    <source>
        <dbReference type="SAM" id="MobiDB-lite"/>
    </source>
</evidence>
<accession>A0ABR8D962</accession>
<organism evidence="2 3">
    <name type="scientific">Anabaena azotica FACHB-119</name>
    <dbReference type="NCBI Taxonomy" id="947527"/>
    <lineage>
        <taxon>Bacteria</taxon>
        <taxon>Bacillati</taxon>
        <taxon>Cyanobacteriota</taxon>
        <taxon>Cyanophyceae</taxon>
        <taxon>Nostocales</taxon>
        <taxon>Nostocaceae</taxon>
        <taxon>Anabaena</taxon>
        <taxon>Anabaena azotica</taxon>
    </lineage>
</organism>
<reference evidence="2 3" key="1">
    <citation type="journal article" date="2020" name="ISME J.">
        <title>Comparative genomics reveals insights into cyanobacterial evolution and habitat adaptation.</title>
        <authorList>
            <person name="Chen M.Y."/>
            <person name="Teng W.K."/>
            <person name="Zhao L."/>
            <person name="Hu C.X."/>
            <person name="Zhou Y.K."/>
            <person name="Han B.P."/>
            <person name="Song L.R."/>
            <person name="Shu W.S."/>
        </authorList>
    </citation>
    <scope>NUCLEOTIDE SEQUENCE [LARGE SCALE GENOMIC DNA]</scope>
    <source>
        <strain evidence="2 3">FACHB-119</strain>
    </source>
</reference>
<dbReference type="Proteomes" id="UP000661112">
    <property type="component" value="Unassembled WGS sequence"/>
</dbReference>
<comment type="caution">
    <text evidence="2">The sequence shown here is derived from an EMBL/GenBank/DDBJ whole genome shotgun (WGS) entry which is preliminary data.</text>
</comment>
<keyword evidence="3" id="KW-1185">Reference proteome</keyword>
<dbReference type="RefSeq" id="WP_190475977.1">
    <property type="nucleotide sequence ID" value="NZ_JACJSG010000031.1"/>
</dbReference>
<proteinExistence type="predicted"/>
<evidence type="ECO:0000313" key="2">
    <source>
        <dbReference type="EMBL" id="MBD2503111.1"/>
    </source>
</evidence>
<protein>
    <submittedName>
        <fullName evidence="2">Uncharacterized protein</fullName>
    </submittedName>
</protein>
<gene>
    <name evidence="2" type="ORF">H6G83_21315</name>
</gene>
<dbReference type="EMBL" id="JACJSG010000031">
    <property type="protein sequence ID" value="MBD2503111.1"/>
    <property type="molecule type" value="Genomic_DNA"/>
</dbReference>
<name>A0ABR8D962_9NOST</name>
<evidence type="ECO:0000313" key="3">
    <source>
        <dbReference type="Proteomes" id="UP000661112"/>
    </source>
</evidence>